<organism evidence="7 8">
    <name type="scientific">Phakopsora pachyrhizi</name>
    <name type="common">Asian soybean rust disease fungus</name>
    <dbReference type="NCBI Taxonomy" id="170000"/>
    <lineage>
        <taxon>Eukaryota</taxon>
        <taxon>Fungi</taxon>
        <taxon>Dikarya</taxon>
        <taxon>Basidiomycota</taxon>
        <taxon>Pucciniomycotina</taxon>
        <taxon>Pucciniomycetes</taxon>
        <taxon>Pucciniales</taxon>
        <taxon>Phakopsoraceae</taxon>
        <taxon>Phakopsora</taxon>
    </lineage>
</organism>
<dbReference type="GO" id="GO:0005783">
    <property type="term" value="C:endoplasmic reticulum"/>
    <property type="evidence" value="ECO:0007669"/>
    <property type="project" value="GOC"/>
</dbReference>
<dbReference type="GO" id="GO:0000139">
    <property type="term" value="C:Golgi membrane"/>
    <property type="evidence" value="ECO:0007669"/>
    <property type="project" value="TreeGrafter"/>
</dbReference>
<evidence type="ECO:0000256" key="2">
    <source>
        <dbReference type="ARBA" id="ARBA00006070"/>
    </source>
</evidence>
<comment type="caution">
    <text evidence="7">The sequence shown here is derived from an EMBL/GenBank/DDBJ whole genome shotgun (WGS) entry which is preliminary data.</text>
</comment>
<dbReference type="GO" id="GO:0006621">
    <property type="term" value="P:protein retention in ER lumen"/>
    <property type="evidence" value="ECO:0007669"/>
    <property type="project" value="TreeGrafter"/>
</dbReference>
<evidence type="ECO:0000256" key="4">
    <source>
        <dbReference type="ARBA" id="ARBA00022989"/>
    </source>
</evidence>
<feature type="transmembrane region" description="Helical" evidence="6">
    <location>
        <begin position="68"/>
        <end position="85"/>
    </location>
</feature>
<sequence length="117" mass="13714">MMRPDGAFEEGSESDQASAFLKKYRELEKVYQTQLDRLTPYTFYRWMGTVALLMLFILRILLSQGWYIVTYALGIYLLNLFLSFLQPKFDPSLEQDIAENEDLGHSCNNLLLDRNVF</sequence>
<accession>A0AAV0BRB5</accession>
<evidence type="ECO:0000313" key="7">
    <source>
        <dbReference type="EMBL" id="CAH7688096.1"/>
    </source>
</evidence>
<feature type="transmembrane region" description="Helical" evidence="6">
    <location>
        <begin position="43"/>
        <end position="62"/>
    </location>
</feature>
<proteinExistence type="inferred from homology"/>
<gene>
    <name evidence="7" type="ORF">PPACK8108_LOCUS23002</name>
</gene>
<dbReference type="EMBL" id="CALTRL010005952">
    <property type="protein sequence ID" value="CAH7688096.1"/>
    <property type="molecule type" value="Genomic_DNA"/>
</dbReference>
<evidence type="ECO:0000313" key="8">
    <source>
        <dbReference type="Proteomes" id="UP001153365"/>
    </source>
</evidence>
<dbReference type="AlphaFoldDB" id="A0AAV0BRB5"/>
<dbReference type="PANTHER" id="PTHR10743">
    <property type="entry name" value="PROTEIN RER1"/>
    <property type="match status" value="1"/>
</dbReference>
<evidence type="ECO:0000256" key="5">
    <source>
        <dbReference type="ARBA" id="ARBA00023136"/>
    </source>
</evidence>
<keyword evidence="5 6" id="KW-0472">Membrane</keyword>
<dbReference type="InterPro" id="IPR004932">
    <property type="entry name" value="Rer1"/>
</dbReference>
<evidence type="ECO:0000256" key="3">
    <source>
        <dbReference type="ARBA" id="ARBA00022692"/>
    </source>
</evidence>
<evidence type="ECO:0000256" key="6">
    <source>
        <dbReference type="SAM" id="Phobius"/>
    </source>
</evidence>
<reference evidence="7" key="1">
    <citation type="submission" date="2022-06" db="EMBL/GenBank/DDBJ databases">
        <authorList>
            <consortium name="SYNGENTA / RWTH Aachen University"/>
        </authorList>
    </citation>
    <scope>NUCLEOTIDE SEQUENCE</scope>
</reference>
<keyword evidence="4 6" id="KW-1133">Transmembrane helix</keyword>
<protein>
    <submittedName>
        <fullName evidence="7">Rer1 family-domain-containing protein</fullName>
    </submittedName>
</protein>
<dbReference type="Pfam" id="PF03248">
    <property type="entry name" value="Rer1"/>
    <property type="match status" value="1"/>
</dbReference>
<comment type="similarity">
    <text evidence="2">Belongs to the RER1 family.</text>
</comment>
<dbReference type="PANTHER" id="PTHR10743:SF0">
    <property type="entry name" value="PROTEIN RER1"/>
    <property type="match status" value="1"/>
</dbReference>
<name>A0AAV0BRB5_PHAPC</name>
<comment type="subcellular location">
    <subcellularLocation>
        <location evidence="1">Membrane</location>
        <topology evidence="1">Multi-pass membrane protein</topology>
    </subcellularLocation>
</comment>
<dbReference type="Proteomes" id="UP001153365">
    <property type="component" value="Unassembled WGS sequence"/>
</dbReference>
<keyword evidence="3 6" id="KW-0812">Transmembrane</keyword>
<keyword evidence="8" id="KW-1185">Reference proteome</keyword>
<dbReference type="GO" id="GO:0006890">
    <property type="term" value="P:retrograde vesicle-mediated transport, Golgi to endoplasmic reticulum"/>
    <property type="evidence" value="ECO:0007669"/>
    <property type="project" value="TreeGrafter"/>
</dbReference>
<evidence type="ECO:0000256" key="1">
    <source>
        <dbReference type="ARBA" id="ARBA00004141"/>
    </source>
</evidence>